<dbReference type="InterPro" id="IPR052196">
    <property type="entry name" value="Bact_Kbp"/>
</dbReference>
<keyword evidence="3" id="KW-1185">Reference proteome</keyword>
<dbReference type="SMART" id="SM00257">
    <property type="entry name" value="LysM"/>
    <property type="match status" value="1"/>
</dbReference>
<dbReference type="AlphaFoldDB" id="A0A0K9GRB5"/>
<dbReference type="PANTHER" id="PTHR34700">
    <property type="entry name" value="POTASSIUM BINDING PROTEIN KBP"/>
    <property type="match status" value="1"/>
</dbReference>
<dbReference type="RefSeq" id="WP_049680572.1">
    <property type="nucleotide sequence ID" value="NZ_LFZW01000001.1"/>
</dbReference>
<dbReference type="SUPFAM" id="SSF54106">
    <property type="entry name" value="LysM domain"/>
    <property type="match status" value="1"/>
</dbReference>
<organism evidence="2 3">
    <name type="scientific">Peribacillus loiseleuriae</name>
    <dbReference type="NCBI Taxonomy" id="1679170"/>
    <lineage>
        <taxon>Bacteria</taxon>
        <taxon>Bacillati</taxon>
        <taxon>Bacillota</taxon>
        <taxon>Bacilli</taxon>
        <taxon>Bacillales</taxon>
        <taxon>Bacillaceae</taxon>
        <taxon>Peribacillus</taxon>
    </lineage>
</organism>
<evidence type="ECO:0000313" key="2">
    <source>
        <dbReference type="EMBL" id="KMY49239.1"/>
    </source>
</evidence>
<dbReference type="Pfam" id="PF01476">
    <property type="entry name" value="LysM"/>
    <property type="match status" value="1"/>
</dbReference>
<dbReference type="OrthoDB" id="9800780at2"/>
<dbReference type="PATRIC" id="fig|1679170.3.peg.1429"/>
<dbReference type="InterPro" id="IPR036779">
    <property type="entry name" value="LysM_dom_sf"/>
</dbReference>
<accession>A0A0K9GRB5</accession>
<dbReference type="PANTHER" id="PTHR34700:SF4">
    <property type="entry name" value="PHAGE-LIKE ELEMENT PBSX PROTEIN XKDP"/>
    <property type="match status" value="1"/>
</dbReference>
<gene>
    <name evidence="2" type="ORF">AC625_06640</name>
</gene>
<dbReference type="PROSITE" id="PS51782">
    <property type="entry name" value="LYSM"/>
    <property type="match status" value="1"/>
</dbReference>
<comment type="caution">
    <text evidence="2">The sequence shown here is derived from an EMBL/GenBank/DDBJ whole genome shotgun (WGS) entry which is preliminary data.</text>
</comment>
<dbReference type="InterPro" id="IPR018392">
    <property type="entry name" value="LysM"/>
</dbReference>
<evidence type="ECO:0000313" key="3">
    <source>
        <dbReference type="Proteomes" id="UP000037146"/>
    </source>
</evidence>
<feature type="domain" description="LysM" evidence="1">
    <location>
        <begin position="173"/>
        <end position="220"/>
    </location>
</feature>
<evidence type="ECO:0000259" key="1">
    <source>
        <dbReference type="PROSITE" id="PS51782"/>
    </source>
</evidence>
<proteinExistence type="predicted"/>
<protein>
    <recommendedName>
        <fullName evidence="1">LysM domain-containing protein</fullName>
    </recommendedName>
</protein>
<name>A0A0K9GRB5_9BACI</name>
<dbReference type="EMBL" id="LFZW01000001">
    <property type="protein sequence ID" value="KMY49239.1"/>
    <property type="molecule type" value="Genomic_DNA"/>
</dbReference>
<dbReference type="Proteomes" id="UP000037146">
    <property type="component" value="Unassembled WGS sequence"/>
</dbReference>
<sequence length="221" mass="25057">MAYVFYLDKLPLPVTPSRITMSIMNQNKTINLINHGEVNILKAAGLTEIEFKATIPQLRYPYAIYKDGFKDAAYYLEFIEKLKINQKPFQFIVTRTSPSGKYLFDTNLTVSLEDYSIDEDAEEGLDLVISFKLKQFKSYSTKKFVIKKEATANSKAVSTTATNRPTTNKPAAKTYTVQKGDSLFNICKKYLGEGNKYKEIAKLNKLSDPSKIYPGQIIKLS</sequence>
<reference evidence="3" key="1">
    <citation type="submission" date="2015-07" db="EMBL/GenBank/DDBJ databases">
        <title>Genome sequencing project for genomic taxonomy and phylogenomics of Bacillus-like bacteria.</title>
        <authorList>
            <person name="Liu B."/>
            <person name="Wang J."/>
            <person name="Zhu Y."/>
            <person name="Liu G."/>
            <person name="Chen Q."/>
            <person name="Chen Z."/>
            <person name="Lan J."/>
            <person name="Che J."/>
            <person name="Ge C."/>
            <person name="Shi H."/>
            <person name="Pan Z."/>
            <person name="Liu X."/>
        </authorList>
    </citation>
    <scope>NUCLEOTIDE SEQUENCE [LARGE SCALE GENOMIC DNA]</scope>
    <source>
        <strain evidence="3">FJAT-27997</strain>
    </source>
</reference>
<dbReference type="Gene3D" id="3.10.350.10">
    <property type="entry name" value="LysM domain"/>
    <property type="match status" value="1"/>
</dbReference>
<dbReference type="STRING" id="1679170.AC625_06640"/>
<dbReference type="CDD" id="cd00118">
    <property type="entry name" value="LysM"/>
    <property type="match status" value="1"/>
</dbReference>